<name>A0A2V1K3P8_9ACTO</name>
<organism evidence="2 3">
    <name type="scientific">Ancrocorticia populi</name>
    <dbReference type="NCBI Taxonomy" id="2175228"/>
    <lineage>
        <taxon>Bacteria</taxon>
        <taxon>Bacillati</taxon>
        <taxon>Actinomycetota</taxon>
        <taxon>Actinomycetes</taxon>
        <taxon>Actinomycetales</taxon>
        <taxon>Actinomycetaceae</taxon>
        <taxon>Ancrocorticia</taxon>
    </lineage>
</organism>
<feature type="domain" description="GP-PDE" evidence="1">
    <location>
        <begin position="20"/>
        <end position="261"/>
    </location>
</feature>
<dbReference type="PANTHER" id="PTHR43805:SF1">
    <property type="entry name" value="GP-PDE DOMAIN-CONTAINING PROTEIN"/>
    <property type="match status" value="1"/>
</dbReference>
<sequence>MNNGHSHRRIYPVETEGAGPLVIAHRGGANEYPENSIASFQAMQGAGFTHIETDAHATSDGVAVFAHDPELDRTTDATGNIADYTWNQLAKVRDASGNRLMRVDEVLDQFPDIIFNIDAKSDAVVGPLTSAVRRTRAVESVCLASFNERRLGRIRSALPGVTTSMGMAAIARVVGAAVLGGSGRGLLRALPGPEAGVDVAQVPFDYRRIPVLTPRFIAAAHARGIAVHAWTINDLAEVDTLVSWGIDGIITDEPTAVRNHLAAGKL</sequence>
<keyword evidence="3" id="KW-1185">Reference proteome</keyword>
<gene>
    <name evidence="2" type="ORF">DD236_07160</name>
</gene>
<proteinExistence type="predicted"/>
<protein>
    <submittedName>
        <fullName evidence="2">Glycerophosphodiester phosphodiesterase</fullName>
    </submittedName>
</protein>
<comment type="caution">
    <text evidence="2">The sequence shown here is derived from an EMBL/GenBank/DDBJ whole genome shotgun (WGS) entry which is preliminary data.</text>
</comment>
<dbReference type="InterPro" id="IPR030395">
    <property type="entry name" value="GP_PDE_dom"/>
</dbReference>
<dbReference type="Gene3D" id="3.20.20.190">
    <property type="entry name" value="Phosphatidylinositol (PI) phosphodiesterase"/>
    <property type="match status" value="1"/>
</dbReference>
<evidence type="ECO:0000259" key="1">
    <source>
        <dbReference type="PROSITE" id="PS51704"/>
    </source>
</evidence>
<reference evidence="3" key="1">
    <citation type="submission" date="2018-05" db="EMBL/GenBank/DDBJ databases">
        <authorList>
            <person name="Li Y."/>
        </authorList>
    </citation>
    <scope>NUCLEOTIDE SEQUENCE [LARGE SCALE GENOMIC DNA]</scope>
    <source>
        <strain evidence="3">sk1b4</strain>
    </source>
</reference>
<accession>A0A2V1K3P8</accession>
<dbReference type="GO" id="GO:0006629">
    <property type="term" value="P:lipid metabolic process"/>
    <property type="evidence" value="ECO:0007669"/>
    <property type="project" value="InterPro"/>
</dbReference>
<evidence type="ECO:0000313" key="3">
    <source>
        <dbReference type="Proteomes" id="UP000245283"/>
    </source>
</evidence>
<dbReference type="PANTHER" id="PTHR43805">
    <property type="entry name" value="GLYCEROPHOSPHORYL DIESTER PHOSPHODIESTERASE"/>
    <property type="match status" value="1"/>
</dbReference>
<evidence type="ECO:0000313" key="2">
    <source>
        <dbReference type="EMBL" id="PWF25885.1"/>
    </source>
</evidence>
<dbReference type="InterPro" id="IPR017946">
    <property type="entry name" value="PLC-like_Pdiesterase_TIM-brl"/>
</dbReference>
<dbReference type="SUPFAM" id="SSF51695">
    <property type="entry name" value="PLC-like phosphodiesterases"/>
    <property type="match status" value="1"/>
</dbReference>
<dbReference type="OrthoDB" id="5241788at2"/>
<dbReference type="GO" id="GO:0008081">
    <property type="term" value="F:phosphoric diester hydrolase activity"/>
    <property type="evidence" value="ECO:0007669"/>
    <property type="project" value="InterPro"/>
</dbReference>
<dbReference type="Pfam" id="PF03009">
    <property type="entry name" value="GDPD"/>
    <property type="match status" value="1"/>
</dbReference>
<dbReference type="PROSITE" id="PS51704">
    <property type="entry name" value="GP_PDE"/>
    <property type="match status" value="1"/>
</dbReference>
<dbReference type="Proteomes" id="UP000245283">
    <property type="component" value="Unassembled WGS sequence"/>
</dbReference>
<dbReference type="EMBL" id="QETB01000004">
    <property type="protein sequence ID" value="PWF25885.1"/>
    <property type="molecule type" value="Genomic_DNA"/>
</dbReference>
<dbReference type="AlphaFoldDB" id="A0A2V1K3P8"/>